<organism evidence="1 2">
    <name type="scientific">Paractinoplanes deccanensis</name>
    <dbReference type="NCBI Taxonomy" id="113561"/>
    <lineage>
        <taxon>Bacteria</taxon>
        <taxon>Bacillati</taxon>
        <taxon>Actinomycetota</taxon>
        <taxon>Actinomycetes</taxon>
        <taxon>Micromonosporales</taxon>
        <taxon>Micromonosporaceae</taxon>
        <taxon>Paractinoplanes</taxon>
    </lineage>
</organism>
<dbReference type="EMBL" id="BOMI01000134">
    <property type="protein sequence ID" value="GID77996.1"/>
    <property type="molecule type" value="Genomic_DNA"/>
</dbReference>
<comment type="caution">
    <text evidence="1">The sequence shown here is derived from an EMBL/GenBank/DDBJ whole genome shotgun (WGS) entry which is preliminary data.</text>
</comment>
<gene>
    <name evidence="1" type="ORF">Ade02nite_66370</name>
</gene>
<name>A0ABQ3YDE5_9ACTN</name>
<evidence type="ECO:0000313" key="2">
    <source>
        <dbReference type="Proteomes" id="UP000609879"/>
    </source>
</evidence>
<evidence type="ECO:0000313" key="1">
    <source>
        <dbReference type="EMBL" id="GID77996.1"/>
    </source>
</evidence>
<proteinExistence type="predicted"/>
<accession>A0ABQ3YDE5</accession>
<reference evidence="1 2" key="1">
    <citation type="submission" date="2021-01" db="EMBL/GenBank/DDBJ databases">
        <title>Whole genome shotgun sequence of Actinoplanes deccanensis NBRC 13994.</title>
        <authorList>
            <person name="Komaki H."/>
            <person name="Tamura T."/>
        </authorList>
    </citation>
    <scope>NUCLEOTIDE SEQUENCE [LARGE SCALE GENOMIC DNA]</scope>
    <source>
        <strain evidence="1 2">NBRC 13994</strain>
    </source>
</reference>
<sequence length="99" mass="10430">MTFGGRTTVIRLTAPVTVWISRSTSPSSSSPTSGIICSSLVMPEFYRRPCAELKAGISLGCRPDQATAPLGGTVASRVGLARYFGSVRPGGKRTLLREA</sequence>
<protein>
    <submittedName>
        <fullName evidence="1">Uncharacterized protein</fullName>
    </submittedName>
</protein>
<dbReference type="Proteomes" id="UP000609879">
    <property type="component" value="Unassembled WGS sequence"/>
</dbReference>
<keyword evidence="2" id="KW-1185">Reference proteome</keyword>